<reference evidence="2" key="1">
    <citation type="submission" date="2020-08" db="EMBL/GenBank/DDBJ databases">
        <title>Multicomponent nature underlies the extraordinary mechanical properties of spider dragline silk.</title>
        <authorList>
            <person name="Kono N."/>
            <person name="Nakamura H."/>
            <person name="Mori M."/>
            <person name="Yoshida Y."/>
            <person name="Ohtoshi R."/>
            <person name="Malay A.D."/>
            <person name="Moran D.A.P."/>
            <person name="Tomita M."/>
            <person name="Numata K."/>
            <person name="Arakawa K."/>
        </authorList>
    </citation>
    <scope>NUCLEOTIDE SEQUENCE</scope>
</reference>
<feature type="compositionally biased region" description="Polar residues" evidence="1">
    <location>
        <begin position="82"/>
        <end position="95"/>
    </location>
</feature>
<organism evidence="2 3">
    <name type="scientific">Nephila pilipes</name>
    <name type="common">Giant wood spider</name>
    <name type="synonym">Nephila maculata</name>
    <dbReference type="NCBI Taxonomy" id="299642"/>
    <lineage>
        <taxon>Eukaryota</taxon>
        <taxon>Metazoa</taxon>
        <taxon>Ecdysozoa</taxon>
        <taxon>Arthropoda</taxon>
        <taxon>Chelicerata</taxon>
        <taxon>Arachnida</taxon>
        <taxon>Araneae</taxon>
        <taxon>Araneomorphae</taxon>
        <taxon>Entelegynae</taxon>
        <taxon>Araneoidea</taxon>
        <taxon>Nephilidae</taxon>
        <taxon>Nephila</taxon>
    </lineage>
</organism>
<comment type="caution">
    <text evidence="2">The sequence shown here is derived from an EMBL/GenBank/DDBJ whole genome shotgun (WGS) entry which is preliminary data.</text>
</comment>
<sequence length="222" mass="24726">MGCANPSERLKVFKLRHPPRPTIRDDRRSYFSIFDITWKQETVFGNGKCGVGQVYLPAPLSPLPPTPVSSPRPELSFVESVAESSEPCSTESSAASPRPRPFVAEPTFALVVQRGTDHPRRKRSHSKVEKKHSKRSRQMRGKAPADILPEIPGPAIPDLMPKMPGHVIPEPKWQTYVIPESIFVMYPLLGDVSFTRLGQKPVPKSFSTTIGWRFLVAATMAT</sequence>
<evidence type="ECO:0000313" key="3">
    <source>
        <dbReference type="Proteomes" id="UP000887013"/>
    </source>
</evidence>
<accession>A0A8X6UP93</accession>
<name>A0A8X6UP93_NEPPI</name>
<feature type="region of interest" description="Disordered" evidence="1">
    <location>
        <begin position="113"/>
        <end position="152"/>
    </location>
</feature>
<gene>
    <name evidence="2" type="ORF">NPIL_435091</name>
</gene>
<dbReference type="EMBL" id="BMAW01130694">
    <property type="protein sequence ID" value="GFU36171.1"/>
    <property type="molecule type" value="Genomic_DNA"/>
</dbReference>
<protein>
    <submittedName>
        <fullName evidence="2">Uncharacterized protein</fullName>
    </submittedName>
</protein>
<dbReference type="AlphaFoldDB" id="A0A8X6UP93"/>
<evidence type="ECO:0000256" key="1">
    <source>
        <dbReference type="SAM" id="MobiDB-lite"/>
    </source>
</evidence>
<evidence type="ECO:0000313" key="2">
    <source>
        <dbReference type="EMBL" id="GFU36171.1"/>
    </source>
</evidence>
<proteinExistence type="predicted"/>
<keyword evidence="3" id="KW-1185">Reference proteome</keyword>
<feature type="compositionally biased region" description="Basic residues" evidence="1">
    <location>
        <begin position="119"/>
        <end position="140"/>
    </location>
</feature>
<dbReference type="Proteomes" id="UP000887013">
    <property type="component" value="Unassembled WGS sequence"/>
</dbReference>
<feature type="region of interest" description="Disordered" evidence="1">
    <location>
        <begin position="65"/>
        <end position="101"/>
    </location>
</feature>